<evidence type="ECO:0000313" key="4">
    <source>
        <dbReference type="Proteomes" id="UP000254504"/>
    </source>
</evidence>
<dbReference type="InterPro" id="IPR011990">
    <property type="entry name" value="TPR-like_helical_dom_sf"/>
</dbReference>
<dbReference type="InterPro" id="IPR019734">
    <property type="entry name" value="TPR_rpt"/>
</dbReference>
<dbReference type="KEGG" id="atp:ATR_1239"/>
<dbReference type="Proteomes" id="UP000289132">
    <property type="component" value="Unassembled WGS sequence"/>
</dbReference>
<dbReference type="SUPFAM" id="SSF48452">
    <property type="entry name" value="TPR-like"/>
    <property type="match status" value="1"/>
</dbReference>
<organism evidence="2 4">
    <name type="scientific">Aliarcobacter trophiarum LMG 25534</name>
    <dbReference type="NCBI Taxonomy" id="1032241"/>
    <lineage>
        <taxon>Bacteria</taxon>
        <taxon>Pseudomonadati</taxon>
        <taxon>Campylobacterota</taxon>
        <taxon>Epsilonproteobacteria</taxon>
        <taxon>Campylobacterales</taxon>
        <taxon>Arcobacteraceae</taxon>
        <taxon>Aliarcobacter</taxon>
    </lineage>
</organism>
<name>A0AAD0VM52_9BACT</name>
<dbReference type="EMBL" id="CP031367">
    <property type="protein sequence ID" value="AXK49098.1"/>
    <property type="molecule type" value="Genomic_DNA"/>
</dbReference>
<gene>
    <name evidence="2" type="ORF">ATR_1239</name>
    <name evidence="3" type="ORF">CRU87_07090</name>
</gene>
<dbReference type="Proteomes" id="UP000254504">
    <property type="component" value="Chromosome"/>
</dbReference>
<keyword evidence="5" id="KW-1185">Reference proteome</keyword>
<dbReference type="Gene3D" id="3.40.50.10610">
    <property type="entry name" value="ABC-type transport auxiliary lipoprotein component"/>
    <property type="match status" value="1"/>
</dbReference>
<reference evidence="2 4" key="2">
    <citation type="submission" date="2018-07" db="EMBL/GenBank/DDBJ databases">
        <title>Complete genome of the Arcobacter trophiarum type strain LMG 25534.</title>
        <authorList>
            <person name="Miller W.G."/>
            <person name="Yee E."/>
        </authorList>
    </citation>
    <scope>NUCLEOTIDE SEQUENCE [LARGE SCALE GENOMIC DNA]</scope>
    <source>
        <strain evidence="2 4">LMG 25534</strain>
    </source>
</reference>
<dbReference type="PROSITE" id="PS50005">
    <property type="entry name" value="TPR"/>
    <property type="match status" value="1"/>
</dbReference>
<evidence type="ECO:0000313" key="5">
    <source>
        <dbReference type="Proteomes" id="UP000289132"/>
    </source>
</evidence>
<accession>A0AAD0VM52</accession>
<dbReference type="Pfam" id="PF13181">
    <property type="entry name" value="TPR_8"/>
    <property type="match status" value="1"/>
</dbReference>
<protein>
    <submittedName>
        <fullName evidence="2">CsgG family protein</fullName>
    </submittedName>
</protein>
<dbReference type="PROSITE" id="PS51257">
    <property type="entry name" value="PROKAR_LIPOPROTEIN"/>
    <property type="match status" value="1"/>
</dbReference>
<feature type="repeat" description="TPR" evidence="1">
    <location>
        <begin position="237"/>
        <end position="270"/>
    </location>
</feature>
<dbReference type="EMBL" id="PDKD01000011">
    <property type="protein sequence ID" value="RXJ90986.1"/>
    <property type="molecule type" value="Genomic_DNA"/>
</dbReference>
<keyword evidence="1" id="KW-0802">TPR repeat</keyword>
<dbReference type="AlphaFoldDB" id="A0AAD0VM52"/>
<proteinExistence type="predicted"/>
<evidence type="ECO:0000313" key="3">
    <source>
        <dbReference type="EMBL" id="RXJ90986.1"/>
    </source>
</evidence>
<sequence>MKTTTLFILFVAFFISGCSTKVLINSTKPAIIDRAANTKKVAVLKFENDSVGLSSKIESALYSVKVDDKSYFTVISKNSREVILNEQKFQYSGLSDRKNSVEIGELLGAEALISGKIDSSNMQKDNYYETRYRCVDKKCIYTKEYRVYCTNAKYSLIANISMIDVQKGDVIYTNNYIKNRSYKKCSDEGGGLPQSNVVYDLFAKSIVDEFLPYIAPTKQSYYLELFDDPDISYTKEQEIFLENGLEYLKLGELDRSMEIFSKLLNSTNDKCYVASYNLGVIKESLGEYENAKELYTLSDRLTLKPNKTVIEAISRIKQRIDEKDRLNSQMEGEK</sequence>
<dbReference type="Gene3D" id="1.25.40.10">
    <property type="entry name" value="Tetratricopeptide repeat domain"/>
    <property type="match status" value="1"/>
</dbReference>
<dbReference type="RefSeq" id="WP_115428600.1">
    <property type="nucleotide sequence ID" value="NZ_CP031367.1"/>
</dbReference>
<reference evidence="3 5" key="1">
    <citation type="submission" date="2017-10" db="EMBL/GenBank/DDBJ databases">
        <title>Genomics of the genus Arcobacter.</title>
        <authorList>
            <person name="Perez-Cataluna A."/>
            <person name="Figueras M.J."/>
        </authorList>
    </citation>
    <scope>NUCLEOTIDE SEQUENCE [LARGE SCALE GENOMIC DNA]</scope>
    <source>
        <strain evidence="3 5">LMG 25534</strain>
    </source>
</reference>
<evidence type="ECO:0000313" key="2">
    <source>
        <dbReference type="EMBL" id="AXK49098.1"/>
    </source>
</evidence>
<evidence type="ECO:0000256" key="1">
    <source>
        <dbReference type="PROSITE-ProRule" id="PRU00339"/>
    </source>
</evidence>